<sequence>MSLYMQMGVPPMHRPIGYWLKHLDNLLEQHFATTLADTGTTRRQWQILNTLATTTDDPHTALTPFHTAGDIDHALTDLTTKGWTTPTPTGPALTPQGHRAHTRITQRITRNRATATAGLHPDDYTRTITVLRTMAANIETDLARHHP</sequence>
<evidence type="ECO:0000313" key="1">
    <source>
        <dbReference type="EMBL" id="MBB5430362.1"/>
    </source>
</evidence>
<gene>
    <name evidence="1" type="ORF">HDA36_000446</name>
</gene>
<dbReference type="Proteomes" id="UP000572635">
    <property type="component" value="Unassembled WGS sequence"/>
</dbReference>
<proteinExistence type="predicted"/>
<dbReference type="AlphaFoldDB" id="A0A7W8VBP7"/>
<evidence type="ECO:0000313" key="2">
    <source>
        <dbReference type="Proteomes" id="UP000572635"/>
    </source>
</evidence>
<dbReference type="Gene3D" id="1.10.10.10">
    <property type="entry name" value="Winged helix-like DNA-binding domain superfamily/Winged helix DNA-binding domain"/>
    <property type="match status" value="1"/>
</dbReference>
<accession>A0A7W8VBP7</accession>
<reference evidence="1 2" key="1">
    <citation type="submission" date="2020-08" db="EMBL/GenBank/DDBJ databases">
        <title>Sequencing the genomes of 1000 actinobacteria strains.</title>
        <authorList>
            <person name="Klenk H.-P."/>
        </authorList>
    </citation>
    <scope>NUCLEOTIDE SEQUENCE [LARGE SCALE GENOMIC DNA]</scope>
    <source>
        <strain evidence="1 2">DSM 44551</strain>
    </source>
</reference>
<keyword evidence="1" id="KW-0830">Ubiquinone</keyword>
<dbReference type="SUPFAM" id="SSF46785">
    <property type="entry name" value="Winged helix' DNA-binding domain"/>
    <property type="match status" value="1"/>
</dbReference>
<name>A0A7W8VBP7_9ACTN</name>
<organism evidence="1 2">
    <name type="scientific">Nocardiopsis composta</name>
    <dbReference type="NCBI Taxonomy" id="157465"/>
    <lineage>
        <taxon>Bacteria</taxon>
        <taxon>Bacillati</taxon>
        <taxon>Actinomycetota</taxon>
        <taxon>Actinomycetes</taxon>
        <taxon>Streptosporangiales</taxon>
        <taxon>Nocardiopsidaceae</taxon>
        <taxon>Nocardiopsis</taxon>
    </lineage>
</organism>
<dbReference type="RefSeq" id="WP_184388190.1">
    <property type="nucleotide sequence ID" value="NZ_BAAAJD010000056.1"/>
</dbReference>
<dbReference type="InterPro" id="IPR036388">
    <property type="entry name" value="WH-like_DNA-bd_sf"/>
</dbReference>
<comment type="caution">
    <text evidence="1">The sequence shown here is derived from an EMBL/GenBank/DDBJ whole genome shotgun (WGS) entry which is preliminary data.</text>
</comment>
<keyword evidence="2" id="KW-1185">Reference proteome</keyword>
<protein>
    <submittedName>
        <fullName evidence="1">NADH:ubiquinone oxidoreductase subunit</fullName>
    </submittedName>
</protein>
<dbReference type="EMBL" id="JACHDB010000001">
    <property type="protein sequence ID" value="MBB5430362.1"/>
    <property type="molecule type" value="Genomic_DNA"/>
</dbReference>
<dbReference type="InterPro" id="IPR036390">
    <property type="entry name" value="WH_DNA-bd_sf"/>
</dbReference>